<reference evidence="11 12" key="1">
    <citation type="journal article" date="2010" name="J. Bacteriol.">
        <title>Genome sequences of Pelagibaca bermudensis HTCC2601T and Maritimibacter alkaliphilus HTCC2654T, the type strains of two marine Roseobacter genera.</title>
        <authorList>
            <person name="Thrash J.C."/>
            <person name="Cho J.C."/>
            <person name="Ferriera S."/>
            <person name="Johnson J."/>
            <person name="Vergin K.L."/>
            <person name="Giovannoni S.J."/>
        </authorList>
    </citation>
    <scope>NUCLEOTIDE SEQUENCE [LARGE SCALE GENOMIC DNA]</scope>
    <source>
        <strain evidence="12">DSM 26914 / JCM 13377 / KCTC 12554 / HTCC2601</strain>
    </source>
</reference>
<dbReference type="Pfam" id="PF00528">
    <property type="entry name" value="BPD_transp_1"/>
    <property type="match status" value="1"/>
</dbReference>
<dbReference type="CDD" id="cd06261">
    <property type="entry name" value="TM_PBP2"/>
    <property type="match status" value="1"/>
</dbReference>
<keyword evidence="3 8" id="KW-0813">Transport</keyword>
<keyword evidence="7 8" id="KW-0472">Membrane</keyword>
<dbReference type="EMBL" id="AATQ01000003">
    <property type="protein sequence ID" value="EAU47987.1"/>
    <property type="molecule type" value="Genomic_DNA"/>
</dbReference>
<dbReference type="GO" id="GO:0055085">
    <property type="term" value="P:transmembrane transport"/>
    <property type="evidence" value="ECO:0007669"/>
    <property type="project" value="InterPro"/>
</dbReference>
<proteinExistence type="inferred from homology"/>
<dbReference type="Gene3D" id="1.10.3720.10">
    <property type="entry name" value="MetI-like"/>
    <property type="match status" value="1"/>
</dbReference>
<evidence type="ECO:0000256" key="7">
    <source>
        <dbReference type="ARBA" id="ARBA00023136"/>
    </source>
</evidence>
<dbReference type="eggNOG" id="COG1176">
    <property type="taxonomic scope" value="Bacteria"/>
</dbReference>
<feature type="transmembrane region" description="Helical" evidence="8">
    <location>
        <begin position="177"/>
        <end position="196"/>
    </location>
</feature>
<evidence type="ECO:0000259" key="10">
    <source>
        <dbReference type="PROSITE" id="PS50928"/>
    </source>
</evidence>
<dbReference type="InterPro" id="IPR035906">
    <property type="entry name" value="MetI-like_sf"/>
</dbReference>
<dbReference type="HOGENOM" id="CLU_016047_18_2_5"/>
<organism evidence="11 12">
    <name type="scientific">Salipiger bermudensis (strain DSM 26914 / JCM 13377 / KCTC 12554 / HTCC2601)</name>
    <name type="common">Pelagibaca bermudensis</name>
    <dbReference type="NCBI Taxonomy" id="314265"/>
    <lineage>
        <taxon>Bacteria</taxon>
        <taxon>Pseudomonadati</taxon>
        <taxon>Pseudomonadota</taxon>
        <taxon>Alphaproteobacteria</taxon>
        <taxon>Rhodobacterales</taxon>
        <taxon>Roseobacteraceae</taxon>
        <taxon>Salipiger</taxon>
    </lineage>
</organism>
<evidence type="ECO:0000256" key="3">
    <source>
        <dbReference type="ARBA" id="ARBA00022448"/>
    </source>
</evidence>
<evidence type="ECO:0000256" key="8">
    <source>
        <dbReference type="RuleBase" id="RU363032"/>
    </source>
</evidence>
<keyword evidence="5 8" id="KW-0812">Transmembrane</keyword>
<feature type="transmembrane region" description="Helical" evidence="8">
    <location>
        <begin position="270"/>
        <end position="294"/>
    </location>
</feature>
<dbReference type="PROSITE" id="PS50928">
    <property type="entry name" value="ABC_TM1"/>
    <property type="match status" value="1"/>
</dbReference>
<evidence type="ECO:0000313" key="11">
    <source>
        <dbReference type="EMBL" id="EAU47987.1"/>
    </source>
</evidence>
<evidence type="ECO:0000256" key="2">
    <source>
        <dbReference type="ARBA" id="ARBA00007069"/>
    </source>
</evidence>
<comment type="similarity">
    <text evidence="2">Belongs to the binding-protein-dependent transport system permease family. CysTW subfamily.</text>
</comment>
<feature type="compositionally biased region" description="Polar residues" evidence="9">
    <location>
        <begin position="1"/>
        <end position="10"/>
    </location>
</feature>
<feature type="transmembrane region" description="Helical" evidence="8">
    <location>
        <begin position="29"/>
        <end position="51"/>
    </location>
</feature>
<keyword evidence="6 8" id="KW-1133">Transmembrane helix</keyword>
<dbReference type="PANTHER" id="PTHR42929">
    <property type="entry name" value="INNER MEMBRANE ABC TRANSPORTER PERMEASE PROTEIN YDCU-RELATED-RELATED"/>
    <property type="match status" value="1"/>
</dbReference>
<feature type="region of interest" description="Disordered" evidence="9">
    <location>
        <begin position="1"/>
        <end position="21"/>
    </location>
</feature>
<gene>
    <name evidence="11" type="ORF">R2601_01070</name>
</gene>
<feature type="domain" description="ABC transmembrane type-1" evidence="10">
    <location>
        <begin position="87"/>
        <end position="295"/>
    </location>
</feature>
<comment type="caution">
    <text evidence="11">The sequence shown here is derived from an EMBL/GenBank/DDBJ whole genome shotgun (WGS) entry which is preliminary data.</text>
</comment>
<evidence type="ECO:0000313" key="12">
    <source>
        <dbReference type="Proteomes" id="UP000006230"/>
    </source>
</evidence>
<evidence type="ECO:0000256" key="6">
    <source>
        <dbReference type="ARBA" id="ARBA00022989"/>
    </source>
</evidence>
<dbReference type="AlphaFoldDB" id="Q0FUU4"/>
<feature type="transmembrane region" description="Helical" evidence="8">
    <location>
        <begin position="122"/>
        <end position="145"/>
    </location>
</feature>
<dbReference type="OrthoDB" id="9807047at2"/>
<dbReference type="GO" id="GO:0005886">
    <property type="term" value="C:plasma membrane"/>
    <property type="evidence" value="ECO:0007669"/>
    <property type="project" value="UniProtKB-SubCell"/>
</dbReference>
<protein>
    <submittedName>
        <fullName evidence="11">ABC transporter permease protein</fullName>
    </submittedName>
</protein>
<comment type="subcellular location">
    <subcellularLocation>
        <location evidence="1 8">Cell membrane</location>
        <topology evidence="1 8">Multi-pass membrane protein</topology>
    </subcellularLocation>
</comment>
<sequence length="305" mass="33149">MHSSIHQTQLAEGATARDRAAPKAPPGPIWFTVPNLVFMGLFLLGAMLVLIDVSLRVYEAGGAGVTDQRTLQNYADFLLDPYFLQIVWRSVVMAVTVVLATLVLGLPLAIGLSRTTGIWRALLYFAVLAPLLTSVVVRTFGWMMLLSNNGVINSTLRELEIIRLPIRMMYQMTGVDIVMTHVHLPFMVLALDAALLNINPQVYEAARNLGAGATRIFFRITLPLCMPGIVAGSILVFALAISSFVTPALIGGPRNPVIAMVIYQQGVSLLNWPFGAAMSIGLMVLLVAIMMLFLKLTSRAAQRAS</sequence>
<evidence type="ECO:0000256" key="9">
    <source>
        <dbReference type="SAM" id="MobiDB-lite"/>
    </source>
</evidence>
<dbReference type="PANTHER" id="PTHR42929:SF5">
    <property type="entry name" value="ABC TRANSPORTER PERMEASE PROTEIN"/>
    <property type="match status" value="1"/>
</dbReference>
<evidence type="ECO:0000256" key="4">
    <source>
        <dbReference type="ARBA" id="ARBA00022475"/>
    </source>
</evidence>
<feature type="transmembrane region" description="Helical" evidence="8">
    <location>
        <begin position="86"/>
        <end position="110"/>
    </location>
</feature>
<dbReference type="STRING" id="314265.R2601_01070"/>
<evidence type="ECO:0000256" key="5">
    <source>
        <dbReference type="ARBA" id="ARBA00022692"/>
    </source>
</evidence>
<evidence type="ECO:0000256" key="1">
    <source>
        <dbReference type="ARBA" id="ARBA00004651"/>
    </source>
</evidence>
<name>Q0FUU4_SALBH</name>
<keyword evidence="12" id="KW-1185">Reference proteome</keyword>
<accession>Q0FUU4</accession>
<dbReference type="Proteomes" id="UP000006230">
    <property type="component" value="Unassembled WGS sequence"/>
</dbReference>
<feature type="transmembrane region" description="Helical" evidence="8">
    <location>
        <begin position="217"/>
        <end position="250"/>
    </location>
</feature>
<dbReference type="InterPro" id="IPR000515">
    <property type="entry name" value="MetI-like"/>
</dbReference>
<keyword evidence="4" id="KW-1003">Cell membrane</keyword>
<dbReference type="RefSeq" id="WP_007803751.1">
    <property type="nucleotide sequence ID" value="NZ_DS022279.1"/>
</dbReference>
<dbReference type="SUPFAM" id="SSF161098">
    <property type="entry name" value="MetI-like"/>
    <property type="match status" value="1"/>
</dbReference>